<evidence type="ECO:0000313" key="3">
    <source>
        <dbReference type="Proteomes" id="UP000316778"/>
    </source>
</evidence>
<dbReference type="SUPFAM" id="SSF109854">
    <property type="entry name" value="DinB/YfiT-like putative metalloenzymes"/>
    <property type="match status" value="1"/>
</dbReference>
<proteinExistence type="predicted"/>
<gene>
    <name evidence="2" type="ORF">LX66_0803</name>
</gene>
<organism evidence="2 3">
    <name type="scientific">Chitinophaga japonensis</name>
    <name type="common">Flexibacter japonensis</name>
    <dbReference type="NCBI Taxonomy" id="104662"/>
    <lineage>
        <taxon>Bacteria</taxon>
        <taxon>Pseudomonadati</taxon>
        <taxon>Bacteroidota</taxon>
        <taxon>Chitinophagia</taxon>
        <taxon>Chitinophagales</taxon>
        <taxon>Chitinophagaceae</taxon>
        <taxon>Chitinophaga</taxon>
    </lineage>
</organism>
<accession>A0A562TDW0</accession>
<dbReference type="AlphaFoldDB" id="A0A562TDW0"/>
<name>A0A562TDW0_CHIJA</name>
<dbReference type="EMBL" id="VLLG01000002">
    <property type="protein sequence ID" value="TWI91434.1"/>
    <property type="molecule type" value="Genomic_DNA"/>
</dbReference>
<feature type="domain" description="DinB-like" evidence="1">
    <location>
        <begin position="31"/>
        <end position="184"/>
    </location>
</feature>
<keyword evidence="3" id="KW-1185">Reference proteome</keyword>
<dbReference type="OrthoDB" id="1524454at2"/>
<evidence type="ECO:0000259" key="1">
    <source>
        <dbReference type="Pfam" id="PF12867"/>
    </source>
</evidence>
<sequence>MPAKFDSTALLDQLQLQVKGLSSAVEEKLLHLPAQVLQLPPAQDKWSAVQCLEHLNTYSRFYLPHLATAIQLGRARQLPPVPVFKSSWLGNLFTRLMQPKPDGSLPVRMPAPKNARPVPGLDAAPVLNEFMVSQQQLLQLLEMARSTSLQQLKVPTSLNDWLKFSLGDTFRFFIAHEERHVQQALRAVGA</sequence>
<dbReference type="RefSeq" id="WP_145710585.1">
    <property type="nucleotide sequence ID" value="NZ_BAAAFY010000001.1"/>
</dbReference>
<protein>
    <submittedName>
        <fullName evidence="2">DinB family protein</fullName>
    </submittedName>
</protein>
<dbReference type="Proteomes" id="UP000316778">
    <property type="component" value="Unassembled WGS sequence"/>
</dbReference>
<dbReference type="InterPro" id="IPR024775">
    <property type="entry name" value="DinB-like"/>
</dbReference>
<evidence type="ECO:0000313" key="2">
    <source>
        <dbReference type="EMBL" id="TWI91434.1"/>
    </source>
</evidence>
<reference evidence="2 3" key="1">
    <citation type="journal article" date="2013" name="Stand. Genomic Sci.">
        <title>Genomic Encyclopedia of Type Strains, Phase I: The one thousand microbial genomes (KMG-I) project.</title>
        <authorList>
            <person name="Kyrpides N.C."/>
            <person name="Woyke T."/>
            <person name="Eisen J.A."/>
            <person name="Garrity G."/>
            <person name="Lilburn T.G."/>
            <person name="Beck B.J."/>
            <person name="Whitman W.B."/>
            <person name="Hugenholtz P."/>
            <person name="Klenk H.P."/>
        </authorList>
    </citation>
    <scope>NUCLEOTIDE SEQUENCE [LARGE SCALE GENOMIC DNA]</scope>
    <source>
        <strain evidence="2 3">DSM 13484</strain>
    </source>
</reference>
<dbReference type="Pfam" id="PF12867">
    <property type="entry name" value="DinB_2"/>
    <property type="match status" value="1"/>
</dbReference>
<dbReference type="InterPro" id="IPR034660">
    <property type="entry name" value="DinB/YfiT-like"/>
</dbReference>
<comment type="caution">
    <text evidence="2">The sequence shown here is derived from an EMBL/GenBank/DDBJ whole genome shotgun (WGS) entry which is preliminary data.</text>
</comment>
<dbReference type="Gene3D" id="1.20.120.450">
    <property type="entry name" value="dinb family like domain"/>
    <property type="match status" value="1"/>
</dbReference>